<dbReference type="EMBL" id="CM037162">
    <property type="protein sequence ID" value="KAH7864238.1"/>
    <property type="molecule type" value="Genomic_DNA"/>
</dbReference>
<comment type="caution">
    <text evidence="1">The sequence shown here is derived from an EMBL/GenBank/DDBJ whole genome shotgun (WGS) entry which is preliminary data.</text>
</comment>
<sequence length="133" mass="15582">MGRRRCIKTCGCRRILDLRKEKPLKSSRNPTTVLRIYIWEMATNAIESIKIEDEVVEVEGVGDKSVWSKKNEAIFIEIMEEEVISLGSRETGTFQKESWPRMRKALTARTSYPYTELQLRNKFNLLHQLLVIH</sequence>
<evidence type="ECO:0000313" key="2">
    <source>
        <dbReference type="Proteomes" id="UP000828048"/>
    </source>
</evidence>
<proteinExistence type="predicted"/>
<keyword evidence="2" id="KW-1185">Reference proteome</keyword>
<evidence type="ECO:0000313" key="1">
    <source>
        <dbReference type="EMBL" id="KAH7864238.1"/>
    </source>
</evidence>
<reference evidence="1 2" key="1">
    <citation type="journal article" date="2021" name="Hortic Res">
        <title>High-quality reference genome and annotation aids understanding of berry development for evergreen blueberry (Vaccinium darrowii).</title>
        <authorList>
            <person name="Yu J."/>
            <person name="Hulse-Kemp A.M."/>
            <person name="Babiker E."/>
            <person name="Staton M."/>
        </authorList>
    </citation>
    <scope>NUCLEOTIDE SEQUENCE [LARGE SCALE GENOMIC DNA]</scope>
    <source>
        <strain evidence="2">cv. NJ 8807/NJ 8810</strain>
        <tissue evidence="1">Young leaf</tissue>
    </source>
</reference>
<dbReference type="Proteomes" id="UP000828048">
    <property type="component" value="Chromosome 12"/>
</dbReference>
<organism evidence="1 2">
    <name type="scientific">Vaccinium darrowii</name>
    <dbReference type="NCBI Taxonomy" id="229202"/>
    <lineage>
        <taxon>Eukaryota</taxon>
        <taxon>Viridiplantae</taxon>
        <taxon>Streptophyta</taxon>
        <taxon>Embryophyta</taxon>
        <taxon>Tracheophyta</taxon>
        <taxon>Spermatophyta</taxon>
        <taxon>Magnoliopsida</taxon>
        <taxon>eudicotyledons</taxon>
        <taxon>Gunneridae</taxon>
        <taxon>Pentapetalae</taxon>
        <taxon>asterids</taxon>
        <taxon>Ericales</taxon>
        <taxon>Ericaceae</taxon>
        <taxon>Vaccinioideae</taxon>
        <taxon>Vaccinieae</taxon>
        <taxon>Vaccinium</taxon>
    </lineage>
</organism>
<name>A0ACB7ZER1_9ERIC</name>
<gene>
    <name evidence="1" type="ORF">Vadar_027372</name>
</gene>
<protein>
    <submittedName>
        <fullName evidence="1">Uncharacterized protein</fullName>
    </submittedName>
</protein>
<accession>A0ACB7ZER1</accession>